<dbReference type="PANTHER" id="PTHR15140">
    <property type="entry name" value="TUBULIN-SPECIFIC CHAPERONE E"/>
    <property type="match status" value="1"/>
</dbReference>
<dbReference type="Gene3D" id="3.80.10.10">
    <property type="entry name" value="Ribonuclease Inhibitor"/>
    <property type="match status" value="1"/>
</dbReference>
<dbReference type="EMBL" id="KK914362">
    <property type="protein sequence ID" value="KDP38350.1"/>
    <property type="molecule type" value="Genomic_DNA"/>
</dbReference>
<proteinExistence type="predicted"/>
<dbReference type="OrthoDB" id="611536at2759"/>
<protein>
    <recommendedName>
        <fullName evidence="2">Disease resistance R13L4/SHOC-2-like LRR domain-containing protein</fullName>
    </recommendedName>
</protein>
<dbReference type="PANTHER" id="PTHR15140:SF57">
    <property type="entry name" value="RX N-TERMINAL DOMAIN-CONTAINING PROTEIN"/>
    <property type="match status" value="1"/>
</dbReference>
<dbReference type="STRING" id="180498.A0A067L1I9"/>
<dbReference type="SUPFAM" id="SSF52058">
    <property type="entry name" value="L domain-like"/>
    <property type="match status" value="1"/>
</dbReference>
<dbReference type="AlphaFoldDB" id="A0A067L1I9"/>
<evidence type="ECO:0000313" key="4">
    <source>
        <dbReference type="Proteomes" id="UP000027138"/>
    </source>
</evidence>
<dbReference type="InterPro" id="IPR032675">
    <property type="entry name" value="LRR_dom_sf"/>
</dbReference>
<keyword evidence="4" id="KW-1185">Reference proteome</keyword>
<evidence type="ECO:0000313" key="3">
    <source>
        <dbReference type="EMBL" id="KDP38350.1"/>
    </source>
</evidence>
<dbReference type="InterPro" id="IPR055414">
    <property type="entry name" value="LRR_R13L4/SHOC2-like"/>
</dbReference>
<dbReference type="Pfam" id="PF23598">
    <property type="entry name" value="LRR_14"/>
    <property type="match status" value="1"/>
</dbReference>
<gene>
    <name evidence="3" type="ORF">JCGZ_04275</name>
</gene>
<keyword evidence="1" id="KW-0677">Repeat</keyword>
<name>A0A067L1I9_JATCU</name>
<evidence type="ECO:0000256" key="1">
    <source>
        <dbReference type="ARBA" id="ARBA00022737"/>
    </source>
</evidence>
<organism evidence="3 4">
    <name type="scientific">Jatropha curcas</name>
    <name type="common">Barbados nut</name>
    <dbReference type="NCBI Taxonomy" id="180498"/>
    <lineage>
        <taxon>Eukaryota</taxon>
        <taxon>Viridiplantae</taxon>
        <taxon>Streptophyta</taxon>
        <taxon>Embryophyta</taxon>
        <taxon>Tracheophyta</taxon>
        <taxon>Spermatophyta</taxon>
        <taxon>Magnoliopsida</taxon>
        <taxon>eudicotyledons</taxon>
        <taxon>Gunneridae</taxon>
        <taxon>Pentapetalae</taxon>
        <taxon>rosids</taxon>
        <taxon>fabids</taxon>
        <taxon>Malpighiales</taxon>
        <taxon>Euphorbiaceae</taxon>
        <taxon>Crotonoideae</taxon>
        <taxon>Jatropheae</taxon>
        <taxon>Jatropha</taxon>
    </lineage>
</organism>
<feature type="domain" description="Disease resistance R13L4/SHOC-2-like LRR" evidence="2">
    <location>
        <begin position="19"/>
        <end position="188"/>
    </location>
</feature>
<dbReference type="Proteomes" id="UP000027138">
    <property type="component" value="Unassembled WGS sequence"/>
</dbReference>
<reference evidence="3 4" key="1">
    <citation type="journal article" date="2014" name="PLoS ONE">
        <title>Global Analysis of Gene Expression Profiles in Physic Nut (Jatropha curcas L.) Seedlings Exposed to Salt Stress.</title>
        <authorList>
            <person name="Zhang L."/>
            <person name="Zhang C."/>
            <person name="Wu P."/>
            <person name="Chen Y."/>
            <person name="Li M."/>
            <person name="Jiang H."/>
            <person name="Wu G."/>
        </authorList>
    </citation>
    <scope>NUCLEOTIDE SEQUENCE [LARGE SCALE GENOMIC DNA]</scope>
    <source>
        <strain evidence="4">cv. GZQX0401</strain>
        <tissue evidence="3">Young leaves</tissue>
    </source>
</reference>
<accession>A0A067L1I9</accession>
<sequence length="217" mass="25519">MKLGLTFHFKSLEQISPWISKCKELRSLKLRSIDEFSRPSELKLESMNKHDRLSELYLLGKLSQKIEHLQLPKNLKMVTLSVSNLTEDPMQTLGELPQLKILRLFARSYIGKEMTCKAKGFPELRVLKLWMLEELEKWIVQEGSMLRLRELEIRRCDKLKETSGWQQLNSLKELILTNMSEDFVAEMESTMKERNVKITKNNWKFDPLPSYLSEGQS</sequence>
<evidence type="ECO:0000259" key="2">
    <source>
        <dbReference type="Pfam" id="PF23598"/>
    </source>
</evidence>